<dbReference type="EMBL" id="QKYT01001156">
    <property type="protein sequence ID" value="RIA79762.1"/>
    <property type="molecule type" value="Genomic_DNA"/>
</dbReference>
<evidence type="ECO:0000313" key="2">
    <source>
        <dbReference type="Proteomes" id="UP000265703"/>
    </source>
</evidence>
<accession>A0A397S2P7</accession>
<protein>
    <submittedName>
        <fullName evidence="1">Uncharacterized protein</fullName>
    </submittedName>
</protein>
<name>A0A397S2P7_9GLOM</name>
<comment type="caution">
    <text evidence="1">The sequence shown here is derived from an EMBL/GenBank/DDBJ whole genome shotgun (WGS) entry which is preliminary data.</text>
</comment>
<reference evidence="1 2" key="1">
    <citation type="submission" date="2018-06" db="EMBL/GenBank/DDBJ databases">
        <title>Comparative genomics reveals the genomic features of Rhizophagus irregularis, R. cerebriforme, R. diaphanum and Gigaspora rosea, and their symbiotic lifestyle signature.</title>
        <authorList>
            <person name="Morin E."/>
            <person name="San Clemente H."/>
            <person name="Chen E.C.H."/>
            <person name="De La Providencia I."/>
            <person name="Hainaut M."/>
            <person name="Kuo A."/>
            <person name="Kohler A."/>
            <person name="Murat C."/>
            <person name="Tang N."/>
            <person name="Roy S."/>
            <person name="Loubradou J."/>
            <person name="Henrissat B."/>
            <person name="Grigoriev I.V."/>
            <person name="Corradi N."/>
            <person name="Roux C."/>
            <person name="Martin F.M."/>
        </authorList>
    </citation>
    <scope>NUCLEOTIDE SEQUENCE [LARGE SCALE GENOMIC DNA]</scope>
    <source>
        <strain evidence="1 2">DAOM 227022</strain>
    </source>
</reference>
<sequence>MIGIVNGKFLYRLRCSSPILDDLYNENVFYRVNRILKLENISFKNVNYLSRKDFDDGTECVESLKM</sequence>
<proteinExistence type="predicted"/>
<gene>
    <name evidence="1" type="ORF">C1645_839977</name>
</gene>
<keyword evidence="2" id="KW-1185">Reference proteome</keyword>
<organism evidence="1 2">
    <name type="scientific">Glomus cerebriforme</name>
    <dbReference type="NCBI Taxonomy" id="658196"/>
    <lineage>
        <taxon>Eukaryota</taxon>
        <taxon>Fungi</taxon>
        <taxon>Fungi incertae sedis</taxon>
        <taxon>Mucoromycota</taxon>
        <taxon>Glomeromycotina</taxon>
        <taxon>Glomeromycetes</taxon>
        <taxon>Glomerales</taxon>
        <taxon>Glomeraceae</taxon>
        <taxon>Glomus</taxon>
    </lineage>
</organism>
<evidence type="ECO:0000313" key="1">
    <source>
        <dbReference type="EMBL" id="RIA79762.1"/>
    </source>
</evidence>
<dbReference type="Proteomes" id="UP000265703">
    <property type="component" value="Unassembled WGS sequence"/>
</dbReference>
<dbReference type="AlphaFoldDB" id="A0A397S2P7"/>